<dbReference type="PROSITE" id="PS00061">
    <property type="entry name" value="ADH_SHORT"/>
    <property type="match status" value="1"/>
</dbReference>
<dbReference type="PANTHER" id="PTHR43899">
    <property type="entry name" value="RH59310P"/>
    <property type="match status" value="1"/>
</dbReference>
<name>A0A8B8NXY5_9MYRT</name>
<gene>
    <name evidence="6" type="primary">LOC115738820</name>
</gene>
<keyword evidence="5" id="KW-1185">Reference proteome</keyword>
<dbReference type="KEGG" id="rarg:115738820"/>
<reference evidence="6" key="2">
    <citation type="submission" date="2025-08" db="UniProtKB">
        <authorList>
            <consortium name="RefSeq"/>
        </authorList>
    </citation>
    <scope>IDENTIFICATION</scope>
    <source>
        <tissue evidence="6">Leaf</tissue>
    </source>
</reference>
<dbReference type="Gene3D" id="3.40.50.720">
    <property type="entry name" value="NAD(P)-binding Rossmann-like Domain"/>
    <property type="match status" value="1"/>
</dbReference>
<evidence type="ECO:0000256" key="1">
    <source>
        <dbReference type="ARBA" id="ARBA00004240"/>
    </source>
</evidence>
<dbReference type="InterPro" id="IPR036291">
    <property type="entry name" value="NAD(P)-bd_dom_sf"/>
</dbReference>
<dbReference type="InterPro" id="IPR051019">
    <property type="entry name" value="VLCFA-Steroid_DH"/>
</dbReference>
<evidence type="ECO:0000313" key="5">
    <source>
        <dbReference type="Proteomes" id="UP000827889"/>
    </source>
</evidence>
<evidence type="ECO:0000256" key="4">
    <source>
        <dbReference type="SAM" id="Phobius"/>
    </source>
</evidence>
<accession>A0A8B8NXY5</accession>
<evidence type="ECO:0000256" key="3">
    <source>
        <dbReference type="RuleBase" id="RU000363"/>
    </source>
</evidence>
<keyword evidence="4" id="KW-0812">Transmembrane</keyword>
<feature type="transmembrane region" description="Helical" evidence="4">
    <location>
        <begin position="6"/>
        <end position="30"/>
    </location>
</feature>
<dbReference type="PIRSF" id="PIRSF000126">
    <property type="entry name" value="11-beta-HSD1"/>
    <property type="match status" value="1"/>
</dbReference>
<dbReference type="PANTHER" id="PTHR43899:SF25">
    <property type="entry name" value="ENOYL-(ACYL CARRIER) REDUCTASE"/>
    <property type="match status" value="1"/>
</dbReference>
<dbReference type="CDD" id="cd05356">
    <property type="entry name" value="17beta-HSD1_like_SDR_c"/>
    <property type="match status" value="1"/>
</dbReference>
<dbReference type="GO" id="GO:0045703">
    <property type="term" value="F:ketoreductase activity"/>
    <property type="evidence" value="ECO:0007669"/>
    <property type="project" value="TreeGrafter"/>
</dbReference>
<dbReference type="InterPro" id="IPR020904">
    <property type="entry name" value="Sc_DH/Rdtase_CS"/>
</dbReference>
<organism evidence="5 6">
    <name type="scientific">Rhodamnia argentea</name>
    <dbReference type="NCBI Taxonomy" id="178133"/>
    <lineage>
        <taxon>Eukaryota</taxon>
        <taxon>Viridiplantae</taxon>
        <taxon>Streptophyta</taxon>
        <taxon>Embryophyta</taxon>
        <taxon>Tracheophyta</taxon>
        <taxon>Spermatophyta</taxon>
        <taxon>Magnoliopsida</taxon>
        <taxon>eudicotyledons</taxon>
        <taxon>Gunneridae</taxon>
        <taxon>Pentapetalae</taxon>
        <taxon>rosids</taxon>
        <taxon>malvids</taxon>
        <taxon>Myrtales</taxon>
        <taxon>Myrtaceae</taxon>
        <taxon>Myrtoideae</taxon>
        <taxon>Myrteae</taxon>
        <taxon>Australasian group</taxon>
        <taxon>Rhodamnia</taxon>
    </lineage>
</organism>
<keyword evidence="2" id="KW-0560">Oxidoreductase</keyword>
<dbReference type="InterPro" id="IPR002347">
    <property type="entry name" value="SDR_fam"/>
</dbReference>
<dbReference type="PRINTS" id="PR00081">
    <property type="entry name" value="GDHRDH"/>
</dbReference>
<dbReference type="AlphaFoldDB" id="A0A8B8NXY5"/>
<sequence length="311" mass="34386">MVPADFLIATATVLGFVTLLKNLLATARWLHATFLRKLKNLRAYGSWAVITGPTDGIGKALAFELASVGLNLVLAGQNPSKLEPTSSKLRERYGPTIEVKTVIADFAKLTGEEIAAAMTGAMEGLDVGLLVNNAGMAYPNPTYFHEVDQQLMESMLRVNLNAAVWVTKAVIGGMLKKKRGAILNIGSGSSVYVSSFPLQTLYASTKAFMAMFSKSIGLEYEEQGVDIQCQVPLFIATKMTVLRRRPMLVPSAETFSRASVRWIGHKRQCNPYWSHAAQAFVMHALDGITVWYVKRYMEWTRNEGLEHDRHL</sequence>
<dbReference type="SUPFAM" id="SSF51735">
    <property type="entry name" value="NAD(P)-binding Rossmann-fold domains"/>
    <property type="match status" value="1"/>
</dbReference>
<reference evidence="5" key="1">
    <citation type="submission" date="2025-05" db="UniProtKB">
        <authorList>
            <consortium name="RefSeq"/>
        </authorList>
    </citation>
    <scope>NUCLEOTIDE SEQUENCE [LARGE SCALE GENOMIC DNA]</scope>
</reference>
<proteinExistence type="inferred from homology"/>
<dbReference type="PRINTS" id="PR00080">
    <property type="entry name" value="SDRFAMILY"/>
</dbReference>
<comment type="subcellular location">
    <subcellularLocation>
        <location evidence="1">Endoplasmic reticulum</location>
    </subcellularLocation>
</comment>
<comment type="similarity">
    <text evidence="3">Belongs to the short-chain dehydrogenases/reductases (SDR) family.</text>
</comment>
<dbReference type="GeneID" id="115738820"/>
<dbReference type="Pfam" id="PF00106">
    <property type="entry name" value="adh_short"/>
    <property type="match status" value="1"/>
</dbReference>
<dbReference type="GO" id="GO:0005783">
    <property type="term" value="C:endoplasmic reticulum"/>
    <property type="evidence" value="ECO:0007669"/>
    <property type="project" value="UniProtKB-SubCell"/>
</dbReference>
<dbReference type="RefSeq" id="XP_030527407.2">
    <property type="nucleotide sequence ID" value="XM_030671547.2"/>
</dbReference>
<keyword evidence="4" id="KW-0472">Membrane</keyword>
<dbReference type="Proteomes" id="UP000827889">
    <property type="component" value="Chromosome 1"/>
</dbReference>
<evidence type="ECO:0000313" key="6">
    <source>
        <dbReference type="RefSeq" id="XP_030527407.2"/>
    </source>
</evidence>
<evidence type="ECO:0000256" key="2">
    <source>
        <dbReference type="ARBA" id="ARBA00023002"/>
    </source>
</evidence>
<keyword evidence="4" id="KW-1133">Transmembrane helix</keyword>
<protein>
    <submittedName>
        <fullName evidence="6">Very-long-chain 3-oxoacyl-CoA reductase 1-like</fullName>
    </submittedName>
</protein>